<feature type="compositionally biased region" description="Basic residues" evidence="14">
    <location>
        <begin position="272"/>
        <end position="289"/>
    </location>
</feature>
<dbReference type="InterPro" id="IPR011011">
    <property type="entry name" value="Znf_FYVE_PHD"/>
</dbReference>
<gene>
    <name evidence="16" type="ORF">OBRU01_17086</name>
</gene>
<feature type="region of interest" description="Disordered" evidence="14">
    <location>
        <begin position="1079"/>
        <end position="1115"/>
    </location>
</feature>
<evidence type="ECO:0000256" key="1">
    <source>
        <dbReference type="ARBA" id="ARBA00004123"/>
    </source>
</evidence>
<dbReference type="InterPro" id="IPR052131">
    <property type="entry name" value="ATRX_domain-containing"/>
</dbReference>
<organism evidence="16 17">
    <name type="scientific">Operophtera brumata</name>
    <name type="common">Winter moth</name>
    <name type="synonym">Phalaena brumata</name>
    <dbReference type="NCBI Taxonomy" id="104452"/>
    <lineage>
        <taxon>Eukaryota</taxon>
        <taxon>Metazoa</taxon>
        <taxon>Ecdysozoa</taxon>
        <taxon>Arthropoda</taxon>
        <taxon>Hexapoda</taxon>
        <taxon>Insecta</taxon>
        <taxon>Pterygota</taxon>
        <taxon>Neoptera</taxon>
        <taxon>Endopterygota</taxon>
        <taxon>Lepidoptera</taxon>
        <taxon>Glossata</taxon>
        <taxon>Ditrysia</taxon>
        <taxon>Geometroidea</taxon>
        <taxon>Geometridae</taxon>
        <taxon>Larentiinae</taxon>
        <taxon>Operophtera</taxon>
    </lineage>
</organism>
<protein>
    <submittedName>
        <fullName evidence="16">Transcriptional regulator ATRX</fullName>
    </submittedName>
</protein>
<dbReference type="GO" id="GO:0003678">
    <property type="term" value="F:DNA helicase activity"/>
    <property type="evidence" value="ECO:0007669"/>
    <property type="project" value="UniProtKB-EC"/>
</dbReference>
<feature type="domain" description="PHD-type" evidence="15">
    <location>
        <begin position="55"/>
        <end position="193"/>
    </location>
</feature>
<dbReference type="InterPro" id="IPR041430">
    <property type="entry name" value="ADD_ATRX"/>
</dbReference>
<feature type="compositionally biased region" description="Basic and acidic residues" evidence="14">
    <location>
        <begin position="10"/>
        <end position="26"/>
    </location>
</feature>
<evidence type="ECO:0000256" key="2">
    <source>
        <dbReference type="ARBA" id="ARBA00007025"/>
    </source>
</evidence>
<feature type="compositionally biased region" description="Basic and acidic residues" evidence="14">
    <location>
        <begin position="1224"/>
        <end position="1293"/>
    </location>
</feature>
<evidence type="ECO:0000256" key="3">
    <source>
        <dbReference type="ARBA" id="ARBA00022723"/>
    </source>
</evidence>
<keyword evidence="8" id="KW-0862">Zinc</keyword>
<sequence length="1371" mass="152805">MSEIATIERASAEPERKPVVTNDDVKFPPFPDPTDDDFDEDVTEEEKTHYKNKFLDLNKIVTVRLHCTACDRHLGCSADNDSLMRLHPMLRTLICNNCHSFYNSGEFDKGEDGSELYCRWCGQGGQVYCCSDCVHVFCAKCIKRNLGLPKIREIENTDDWKCFKCNPKCLWDLRAVCWALLRYCDLRNRLVSETEDRDLKQQYAKAIAIDLTECCKNKARRGLKGDSAKKREKEVENIAKKIISKMPPTIQDDSSNVIIEVDMKTSLGGKPMPKKRGRPIKKRRGRPKKSNLSGTEVQVNEISKESHILKDNSSNLFIDLSMNNSLANAPTPLPPLKEMGSAIKNKGGMLVNSNLSGTGQQNREILKDGRILQDYPSNIIIDVIMNNSLAAAPPHQPPPKKRGRPKKSNLSGAEVQVNEILKEGRILKPLKDISPNLFIDLSMNNSLANAPAPLTSLKEMGSANKNKGGMLVNSNLSDTEQLISEILKEGRILKDISPNLFIDLSMNNSLANAPAPLTSLKEMGSANKNKGGMLVNSNLSDIEQLISEILKEGRILKDISPNLLIDLSMNNSLANAPAPLTPLKEMGSAIKNKGGVLVNSNVSGTEQQISEILKEGHILKVNSSNIIIDVNMNNSLLAAPPLQPTPLKKGMLIKNKGRRPKQSNLSAKEIRPIQIKTVKPKLSDASRKEQRRAITARYRARKKAMAQIAMMTSPSLYSPMRYPAEKKVLNLTRIQRPRILGNNFNGYNSPGAFNPMNMNNMNNMNLNNMNNMNLNNMNNMNLVNDNINLSLDSLTQVTEDNDDDVECITPAPVAAPKVSNPPPLAPVRATPLTGMPKGNVIQMTDSDVTVNALTGGLKFRVDPQTLSSNKMYRLPDGRIFAINANPNMPGGYSATIVSQNPDGSPKVTPRSETFAAKLSAVSHASSPKAKRGGRNAGPQRRKTTLKNKPAKPKEPKAPKDASRETDLKVPVEWYRYNMIDAVDALEYSLSRLHKLKKEATSTHLRTRTIDEMKYLHRTLEQLLTTSSKRFIEIRDTLNKEMKMYLTSKESGENSSEEDDDDVEILPNTELDDPIFIDENSVDSVNGTESQEVDLTGVGSSEHNDSAENRNDADPLNVVEQEHENINNLYDDSTSSANVLIDFGTLGAETSKDNSNGDAEKAKEQLLVNHDETDKMDTDEPAETSNNSNEESSDPKAIELNGDDDKTDNEETTKPSDKQDEDITDDKRNYEDEIVEKENNESDDKTDEKQNNEDEIEKENSESDDKTDEKQNNEDEIEKENSESDDKTDEKQNNEDEIVENEGDYKQNTEEDDEVNSSEKELSDKKADQEIDKEQDGEMSEEMIETLLKDDNLDENASMEISDLQEAEQILS</sequence>
<evidence type="ECO:0000256" key="14">
    <source>
        <dbReference type="SAM" id="MobiDB-lite"/>
    </source>
</evidence>
<feature type="compositionally biased region" description="Basic and acidic residues" evidence="14">
    <location>
        <begin position="1316"/>
        <end position="1335"/>
    </location>
</feature>
<dbReference type="Gene3D" id="3.30.40.10">
    <property type="entry name" value="Zinc/RING finger domain, C3HC4 (zinc finger)"/>
    <property type="match status" value="1"/>
</dbReference>
<evidence type="ECO:0000256" key="8">
    <source>
        <dbReference type="ARBA" id="ARBA00022833"/>
    </source>
</evidence>
<dbReference type="InterPro" id="IPR017907">
    <property type="entry name" value="Znf_RING_CS"/>
</dbReference>
<keyword evidence="3" id="KW-0479">Metal-binding</keyword>
<evidence type="ECO:0000259" key="15">
    <source>
        <dbReference type="PROSITE" id="PS51533"/>
    </source>
</evidence>
<dbReference type="PANTHER" id="PTHR46357">
    <property type="entry name" value="TRANSCRIPTIONAL REGULATOR ATRX"/>
    <property type="match status" value="1"/>
</dbReference>
<evidence type="ECO:0000256" key="6">
    <source>
        <dbReference type="ARBA" id="ARBA00022771"/>
    </source>
</evidence>
<feature type="compositionally biased region" description="Basic and acidic residues" evidence="14">
    <location>
        <begin position="1208"/>
        <end position="1217"/>
    </location>
</feature>
<dbReference type="GO" id="GO:0010468">
    <property type="term" value="P:regulation of gene expression"/>
    <property type="evidence" value="ECO:0007669"/>
    <property type="project" value="UniProtKB-ARBA"/>
</dbReference>
<feature type="region of interest" description="Disordered" evidence="14">
    <location>
        <begin position="266"/>
        <end position="297"/>
    </location>
</feature>
<feature type="compositionally biased region" description="Acidic residues" evidence="14">
    <location>
        <begin position="33"/>
        <end position="42"/>
    </location>
</feature>
<dbReference type="STRING" id="104452.A0A0L7L1M0"/>
<dbReference type="GO" id="GO:0006281">
    <property type="term" value="P:DNA repair"/>
    <property type="evidence" value="ECO:0007669"/>
    <property type="project" value="UniProtKB-KW"/>
</dbReference>
<feature type="compositionally biased region" description="Basic and acidic residues" evidence="14">
    <location>
        <begin position="1101"/>
        <end position="1112"/>
    </location>
</feature>
<comment type="subcellular location">
    <subcellularLocation>
        <location evidence="1">Nucleus</location>
    </subcellularLocation>
</comment>
<evidence type="ECO:0000256" key="9">
    <source>
        <dbReference type="ARBA" id="ARBA00022840"/>
    </source>
</evidence>
<comment type="catalytic activity">
    <reaction evidence="13">
        <text>ATP + H2O = ADP + phosphate + H(+)</text>
        <dbReference type="Rhea" id="RHEA:13065"/>
        <dbReference type="ChEBI" id="CHEBI:15377"/>
        <dbReference type="ChEBI" id="CHEBI:15378"/>
        <dbReference type="ChEBI" id="CHEBI:30616"/>
        <dbReference type="ChEBI" id="CHEBI:43474"/>
        <dbReference type="ChEBI" id="CHEBI:456216"/>
        <dbReference type="EC" id="3.6.4.12"/>
    </reaction>
</comment>
<feature type="compositionally biased region" description="Basic residues" evidence="14">
    <location>
        <begin position="928"/>
        <end position="950"/>
    </location>
</feature>
<feature type="region of interest" description="Disordered" evidence="14">
    <location>
        <begin position="1148"/>
        <end position="1339"/>
    </location>
</feature>
<comment type="similarity">
    <text evidence="2">Belongs to the SNF2/RAD54 helicase family.</text>
</comment>
<evidence type="ECO:0000256" key="12">
    <source>
        <dbReference type="ARBA" id="ARBA00023242"/>
    </source>
</evidence>
<dbReference type="InterPro" id="IPR017956">
    <property type="entry name" value="AT_hook_DNA-bd_motif"/>
</dbReference>
<evidence type="ECO:0000256" key="11">
    <source>
        <dbReference type="ARBA" id="ARBA00023204"/>
    </source>
</evidence>
<dbReference type="GO" id="GO:0008270">
    <property type="term" value="F:zinc ion binding"/>
    <property type="evidence" value="ECO:0007669"/>
    <property type="project" value="UniProtKB-KW"/>
</dbReference>
<dbReference type="GO" id="GO:0005721">
    <property type="term" value="C:pericentric heterochromatin"/>
    <property type="evidence" value="ECO:0007669"/>
    <property type="project" value="TreeGrafter"/>
</dbReference>
<dbReference type="Pfam" id="PF17981">
    <property type="entry name" value="ADD_ATRX"/>
    <property type="match status" value="1"/>
</dbReference>
<dbReference type="InterPro" id="IPR013083">
    <property type="entry name" value="Znf_RING/FYVE/PHD"/>
</dbReference>
<keyword evidence="12" id="KW-0539">Nucleus</keyword>
<evidence type="ECO:0000256" key="4">
    <source>
        <dbReference type="ARBA" id="ARBA00022741"/>
    </source>
</evidence>
<evidence type="ECO:0000256" key="10">
    <source>
        <dbReference type="ARBA" id="ARBA00023125"/>
    </source>
</evidence>
<comment type="caution">
    <text evidence="16">The sequence shown here is derived from an EMBL/GenBank/DDBJ whole genome shotgun (WGS) entry which is preliminary data.</text>
</comment>
<keyword evidence="11" id="KW-0234">DNA repair</keyword>
<keyword evidence="5" id="KW-0227">DNA damage</keyword>
<dbReference type="GO" id="GO:0005524">
    <property type="term" value="F:ATP binding"/>
    <property type="evidence" value="ECO:0007669"/>
    <property type="project" value="UniProtKB-KW"/>
</dbReference>
<dbReference type="PANTHER" id="PTHR46357:SF1">
    <property type="entry name" value="TRANSCRIPTIONAL REGULATOR ATRX"/>
    <property type="match status" value="1"/>
</dbReference>
<keyword evidence="7" id="KW-0378">Hydrolase</keyword>
<keyword evidence="10" id="KW-0238">DNA-binding</keyword>
<dbReference type="GO" id="GO:0031490">
    <property type="term" value="F:chromatin DNA binding"/>
    <property type="evidence" value="ECO:0007669"/>
    <property type="project" value="TreeGrafter"/>
</dbReference>
<feature type="region of interest" description="Disordered" evidence="14">
    <location>
        <begin position="1"/>
        <end position="42"/>
    </location>
</feature>
<evidence type="ECO:0000256" key="7">
    <source>
        <dbReference type="ARBA" id="ARBA00022801"/>
    </source>
</evidence>
<dbReference type="PROSITE" id="PS00518">
    <property type="entry name" value="ZF_RING_1"/>
    <property type="match status" value="1"/>
</dbReference>
<feature type="region of interest" description="Disordered" evidence="14">
    <location>
        <begin position="918"/>
        <end position="964"/>
    </location>
</feature>
<reference evidence="16 17" key="1">
    <citation type="journal article" date="2015" name="Genome Biol. Evol.">
        <title>The genome of winter moth (Operophtera brumata) provides a genomic perspective on sexual dimorphism and phenology.</title>
        <authorList>
            <person name="Derks M.F."/>
            <person name="Smit S."/>
            <person name="Salis L."/>
            <person name="Schijlen E."/>
            <person name="Bossers A."/>
            <person name="Mateman C."/>
            <person name="Pijl A.S."/>
            <person name="de Ridder D."/>
            <person name="Groenen M.A."/>
            <person name="Visser M.E."/>
            <person name="Megens H.J."/>
        </authorList>
    </citation>
    <scope>NUCLEOTIDE SEQUENCE [LARGE SCALE GENOMIC DNA]</scope>
    <source>
        <strain evidence="16">WM2013NL</strain>
        <tissue evidence="16">Head and thorax</tissue>
    </source>
</reference>
<dbReference type="Proteomes" id="UP000037510">
    <property type="component" value="Unassembled WGS sequence"/>
</dbReference>
<proteinExistence type="inferred from homology"/>
<keyword evidence="9" id="KW-0067">ATP-binding</keyword>
<accession>A0A0L7L1M0</accession>
<dbReference type="SUPFAM" id="SSF57903">
    <property type="entry name" value="FYVE/PHD zinc finger"/>
    <property type="match status" value="1"/>
</dbReference>
<feature type="compositionally biased region" description="Basic residues" evidence="14">
    <location>
        <begin position="398"/>
        <end position="407"/>
    </location>
</feature>
<dbReference type="GO" id="GO:0005634">
    <property type="term" value="C:nucleus"/>
    <property type="evidence" value="ECO:0007669"/>
    <property type="project" value="UniProtKB-SubCell"/>
</dbReference>
<name>A0A0L7L1M0_OPEBR</name>
<keyword evidence="4" id="KW-0547">Nucleotide-binding</keyword>
<keyword evidence="17" id="KW-1185">Reference proteome</keyword>
<keyword evidence="6" id="KW-0863">Zinc-finger</keyword>
<feature type="compositionally biased region" description="Basic and acidic residues" evidence="14">
    <location>
        <begin position="1157"/>
        <end position="1177"/>
    </location>
</feature>
<dbReference type="GO" id="GO:0006338">
    <property type="term" value="P:chromatin remodeling"/>
    <property type="evidence" value="ECO:0007669"/>
    <property type="project" value="TreeGrafter"/>
</dbReference>
<dbReference type="GO" id="GO:0031297">
    <property type="term" value="P:replication fork processing"/>
    <property type="evidence" value="ECO:0007669"/>
    <property type="project" value="TreeGrafter"/>
</dbReference>
<evidence type="ECO:0000256" key="5">
    <source>
        <dbReference type="ARBA" id="ARBA00022763"/>
    </source>
</evidence>
<dbReference type="SMART" id="SM00384">
    <property type="entry name" value="AT_hook"/>
    <property type="match status" value="2"/>
</dbReference>
<evidence type="ECO:0000313" key="17">
    <source>
        <dbReference type="Proteomes" id="UP000037510"/>
    </source>
</evidence>
<feature type="region of interest" description="Disordered" evidence="14">
    <location>
        <begin position="390"/>
        <end position="412"/>
    </location>
</feature>
<dbReference type="InterPro" id="IPR025766">
    <property type="entry name" value="ADD"/>
</dbReference>
<dbReference type="CDD" id="cd11726">
    <property type="entry name" value="ADDz_ATRX"/>
    <property type="match status" value="1"/>
</dbReference>
<dbReference type="GO" id="GO:0016787">
    <property type="term" value="F:hydrolase activity"/>
    <property type="evidence" value="ECO:0007669"/>
    <property type="project" value="UniProtKB-KW"/>
</dbReference>
<evidence type="ECO:0000313" key="16">
    <source>
        <dbReference type="EMBL" id="KOB69196.1"/>
    </source>
</evidence>
<evidence type="ECO:0000256" key="13">
    <source>
        <dbReference type="ARBA" id="ARBA00047995"/>
    </source>
</evidence>
<dbReference type="EMBL" id="JTDY01003662">
    <property type="protein sequence ID" value="KOB69196.1"/>
    <property type="molecule type" value="Genomic_DNA"/>
</dbReference>
<dbReference type="PROSITE" id="PS51533">
    <property type="entry name" value="ADD"/>
    <property type="match status" value="1"/>
</dbReference>
<feature type="compositionally biased region" description="Basic and acidic residues" evidence="14">
    <location>
        <begin position="951"/>
        <end position="964"/>
    </location>
</feature>